<dbReference type="Gene3D" id="1.10.620.20">
    <property type="entry name" value="Ribonucleotide Reductase, subunit A"/>
    <property type="match status" value="1"/>
</dbReference>
<dbReference type="PANTHER" id="PTHR23409">
    <property type="entry name" value="RIBONUCLEOSIDE-DIPHOSPHATE REDUCTASE SMALL CHAIN"/>
    <property type="match status" value="1"/>
</dbReference>
<dbReference type="Pfam" id="PF00268">
    <property type="entry name" value="Ribonuc_red_sm"/>
    <property type="match status" value="1"/>
</dbReference>
<dbReference type="GO" id="GO:0016491">
    <property type="term" value="F:oxidoreductase activity"/>
    <property type="evidence" value="ECO:0007669"/>
    <property type="project" value="InterPro"/>
</dbReference>
<dbReference type="AlphaFoldDB" id="A0A443P279"/>
<dbReference type="OrthoDB" id="10248373at2759"/>
<dbReference type="STRING" id="337451.A0A443P279"/>
<dbReference type="GO" id="GO:0009263">
    <property type="term" value="P:deoxyribonucleotide biosynthetic process"/>
    <property type="evidence" value="ECO:0007669"/>
    <property type="project" value="InterPro"/>
</dbReference>
<organism evidence="1 2">
    <name type="scientific">Cinnamomum micranthum f. kanehirae</name>
    <dbReference type="NCBI Taxonomy" id="337451"/>
    <lineage>
        <taxon>Eukaryota</taxon>
        <taxon>Viridiplantae</taxon>
        <taxon>Streptophyta</taxon>
        <taxon>Embryophyta</taxon>
        <taxon>Tracheophyta</taxon>
        <taxon>Spermatophyta</taxon>
        <taxon>Magnoliopsida</taxon>
        <taxon>Magnoliidae</taxon>
        <taxon>Laurales</taxon>
        <taxon>Lauraceae</taxon>
        <taxon>Cinnamomum</taxon>
    </lineage>
</organism>
<proteinExistence type="predicted"/>
<accession>A0A443P279</accession>
<evidence type="ECO:0000313" key="2">
    <source>
        <dbReference type="Proteomes" id="UP000283530"/>
    </source>
</evidence>
<gene>
    <name evidence="1" type="ORF">CKAN_01372900</name>
</gene>
<dbReference type="SUPFAM" id="SSF47240">
    <property type="entry name" value="Ferritin-like"/>
    <property type="match status" value="1"/>
</dbReference>
<protein>
    <submittedName>
        <fullName evidence="1">Ribonucleoside-diphosphate reductase small chain</fullName>
    </submittedName>
</protein>
<sequence length="138" mass="15617">MYKNAEASFTTEEIKLSQDPQHWATLAFFVASDGILLENLAARFMKEVQVEEARAFYSFQIAIENIHSEMRSRLLMCSLLLGSYIKDPAEKDRLFHAVETIPCVARIAEWALKWIDESEAFAERLIALTCVAQGASAQ</sequence>
<evidence type="ECO:0000313" key="1">
    <source>
        <dbReference type="EMBL" id="RWR84895.1"/>
    </source>
</evidence>
<comment type="caution">
    <text evidence="1">The sequence shown here is derived from an EMBL/GenBank/DDBJ whole genome shotgun (WGS) entry which is preliminary data.</text>
</comment>
<dbReference type="PANTHER" id="PTHR23409:SF18">
    <property type="entry name" value="RIBONUCLEOSIDE-DIPHOSPHATE REDUCTASE SUBUNIT M2"/>
    <property type="match status" value="1"/>
</dbReference>
<dbReference type="InterPro" id="IPR012348">
    <property type="entry name" value="RNR-like"/>
</dbReference>
<keyword evidence="2" id="KW-1185">Reference proteome</keyword>
<dbReference type="EMBL" id="QPKB01000005">
    <property type="protein sequence ID" value="RWR84895.1"/>
    <property type="molecule type" value="Genomic_DNA"/>
</dbReference>
<name>A0A443P279_9MAGN</name>
<dbReference type="InterPro" id="IPR000358">
    <property type="entry name" value="RNR_small_fam"/>
</dbReference>
<reference evidence="1 2" key="1">
    <citation type="journal article" date="2019" name="Nat. Plants">
        <title>Stout camphor tree genome fills gaps in understanding of flowering plant genome evolution.</title>
        <authorList>
            <person name="Chaw S.M."/>
            <person name="Liu Y.C."/>
            <person name="Wu Y.W."/>
            <person name="Wang H.Y."/>
            <person name="Lin C.I."/>
            <person name="Wu C.S."/>
            <person name="Ke H.M."/>
            <person name="Chang L.Y."/>
            <person name="Hsu C.Y."/>
            <person name="Yang H.T."/>
            <person name="Sudianto E."/>
            <person name="Hsu M.H."/>
            <person name="Wu K.P."/>
            <person name="Wang L.N."/>
            <person name="Leebens-Mack J.H."/>
            <person name="Tsai I.J."/>
        </authorList>
    </citation>
    <scope>NUCLEOTIDE SEQUENCE [LARGE SCALE GENOMIC DNA]</scope>
    <source>
        <strain evidence="2">cv. Chaw 1501</strain>
        <tissue evidence="1">Young leaves</tissue>
    </source>
</reference>
<dbReference type="Proteomes" id="UP000283530">
    <property type="component" value="Unassembled WGS sequence"/>
</dbReference>
<dbReference type="InterPro" id="IPR009078">
    <property type="entry name" value="Ferritin-like_SF"/>
</dbReference>